<evidence type="ECO:0000259" key="2">
    <source>
        <dbReference type="Pfam" id="PF01636"/>
    </source>
</evidence>
<dbReference type="EMBL" id="QGGL01000002">
    <property type="protein sequence ID" value="PWK15782.1"/>
    <property type="molecule type" value="Genomic_DNA"/>
</dbReference>
<sequence>MGKRKEERELHETFDLYGADVEILREWDLPVEKVRQVRGVLKIYTTAGVRMLKKVNVSHARLRFIHESLEHLYASGLTAVPRFIRTKYGDPFIVHPTGLYYLTNWLPGKEADLKKTKNLFLAAETLARFHNASAGFAGGGFGHETREDFSAQWGKYRAKLGSYDQHLADRRDHTAMDRVYTEHRHELVKMIDHACEQLNESPYGAVLEWAREHKTICHGSFSRQNLIVDKERMGIVDFDHCHFGHPVQDLGALLSRYMPRNGWDAEIGFAILDVYRGVREITKEEMTVLAAYLSFPSRTLQVVESYFERTRDWDVDRFTSRLRKSLALDRGRETFVQDLIDRYGLQMEAPSFAPQLDDVGSYDLEDEESSSAESARRDGWEEQEADESGPIAVQVEDPQSHVTLARFEEDDEQLEERSQRITQAAHVRQNRPKSKRPAEPQPRRRPSHGGPWTPGRS</sequence>
<dbReference type="NCBIfam" id="TIGR02906">
    <property type="entry name" value="spore_CotS"/>
    <property type="match status" value="1"/>
</dbReference>
<gene>
    <name evidence="3" type="ORF">C7459_10222</name>
</gene>
<dbReference type="PANTHER" id="PTHR39179:SF3">
    <property type="entry name" value="COTS-RELATED PROTEIN"/>
    <property type="match status" value="1"/>
</dbReference>
<evidence type="ECO:0000313" key="3">
    <source>
        <dbReference type="EMBL" id="PWK15782.1"/>
    </source>
</evidence>
<dbReference type="SUPFAM" id="SSF56112">
    <property type="entry name" value="Protein kinase-like (PK-like)"/>
    <property type="match status" value="1"/>
</dbReference>
<dbReference type="OrthoDB" id="2379727at2"/>
<dbReference type="Proteomes" id="UP000245634">
    <property type="component" value="Unassembled WGS sequence"/>
</dbReference>
<feature type="domain" description="Aminoglycoside phosphotransferase" evidence="2">
    <location>
        <begin position="52"/>
        <end position="280"/>
    </location>
</feature>
<keyword evidence="4" id="KW-1185">Reference proteome</keyword>
<dbReference type="Gene3D" id="3.90.1200.10">
    <property type="match status" value="1"/>
</dbReference>
<dbReference type="PANTHER" id="PTHR39179">
    <property type="entry name" value="SPORE COAT PROTEIN I"/>
    <property type="match status" value="1"/>
</dbReference>
<dbReference type="Pfam" id="PF01636">
    <property type="entry name" value="APH"/>
    <property type="match status" value="1"/>
</dbReference>
<comment type="caution">
    <text evidence="3">The sequence shown here is derived from an EMBL/GenBank/DDBJ whole genome shotgun (WGS) entry which is preliminary data.</text>
</comment>
<feature type="region of interest" description="Disordered" evidence="1">
    <location>
        <begin position="354"/>
        <end position="457"/>
    </location>
</feature>
<protein>
    <submittedName>
        <fullName evidence="3">CotS family spore coat protein</fullName>
    </submittedName>
</protein>
<dbReference type="RefSeq" id="WP_109685978.1">
    <property type="nucleotide sequence ID" value="NZ_QGGL01000002.1"/>
</dbReference>
<reference evidence="3 4" key="1">
    <citation type="submission" date="2018-05" db="EMBL/GenBank/DDBJ databases">
        <title>Genomic Encyclopedia of Type Strains, Phase IV (KMG-IV): sequencing the most valuable type-strain genomes for metagenomic binning, comparative biology and taxonomic classification.</title>
        <authorList>
            <person name="Goeker M."/>
        </authorList>
    </citation>
    <scope>NUCLEOTIDE SEQUENCE [LARGE SCALE GENOMIC DNA]</scope>
    <source>
        <strain evidence="3 4">DSM 18773</strain>
    </source>
</reference>
<dbReference type="AlphaFoldDB" id="A0A316DE29"/>
<keyword evidence="3" id="KW-0946">Virion</keyword>
<keyword evidence="3" id="KW-0167">Capsid protein</keyword>
<dbReference type="GO" id="GO:0042601">
    <property type="term" value="C:endospore-forming forespore"/>
    <property type="evidence" value="ECO:0007669"/>
    <property type="project" value="TreeGrafter"/>
</dbReference>
<name>A0A316DE29_9BACL</name>
<evidence type="ECO:0000256" key="1">
    <source>
        <dbReference type="SAM" id="MobiDB-lite"/>
    </source>
</evidence>
<evidence type="ECO:0000313" key="4">
    <source>
        <dbReference type="Proteomes" id="UP000245634"/>
    </source>
</evidence>
<dbReference type="InterPro" id="IPR047175">
    <property type="entry name" value="CotS-like"/>
</dbReference>
<accession>A0A316DE29</accession>
<dbReference type="InterPro" id="IPR014255">
    <property type="entry name" value="Spore_coat_CotS"/>
</dbReference>
<organism evidence="3 4">
    <name type="scientific">Tumebacillus permanentifrigoris</name>
    <dbReference type="NCBI Taxonomy" id="378543"/>
    <lineage>
        <taxon>Bacteria</taxon>
        <taxon>Bacillati</taxon>
        <taxon>Bacillota</taxon>
        <taxon>Bacilli</taxon>
        <taxon>Bacillales</taxon>
        <taxon>Alicyclobacillaceae</taxon>
        <taxon>Tumebacillus</taxon>
    </lineage>
</organism>
<dbReference type="InterPro" id="IPR002575">
    <property type="entry name" value="Aminoglycoside_PTrfase"/>
</dbReference>
<dbReference type="InterPro" id="IPR011009">
    <property type="entry name" value="Kinase-like_dom_sf"/>
</dbReference>
<proteinExistence type="predicted"/>
<dbReference type="Gene3D" id="3.30.200.20">
    <property type="entry name" value="Phosphorylase Kinase, domain 1"/>
    <property type="match status" value="1"/>
</dbReference>